<dbReference type="Proteomes" id="UP000242474">
    <property type="component" value="Unassembled WGS sequence"/>
</dbReference>
<reference evidence="2 3" key="1">
    <citation type="journal article" date="2015" name="Genome Biol. Evol.">
        <title>Phylogenomic analyses indicate that early fungi evolved digesting cell walls of algal ancestors of land plants.</title>
        <authorList>
            <person name="Chang Y."/>
            <person name="Wang S."/>
            <person name="Sekimoto S."/>
            <person name="Aerts A.L."/>
            <person name="Choi C."/>
            <person name="Clum A."/>
            <person name="LaButti K.M."/>
            <person name="Lindquist E.A."/>
            <person name="Yee Ngan C."/>
            <person name="Ohm R.A."/>
            <person name="Salamov A.A."/>
            <person name="Grigoriev I.V."/>
            <person name="Spatafora J.W."/>
            <person name="Berbee M.L."/>
        </authorList>
    </citation>
    <scope>NUCLEOTIDE SEQUENCE [LARGE SCALE GENOMIC DNA]</scope>
    <source>
        <strain evidence="2 3">NRRL 1564</strain>
    </source>
</reference>
<proteinExistence type="predicted"/>
<feature type="compositionally biased region" description="Low complexity" evidence="1">
    <location>
        <begin position="73"/>
        <end position="84"/>
    </location>
</feature>
<evidence type="ECO:0000313" key="2">
    <source>
        <dbReference type="EMBL" id="PIA16837.1"/>
    </source>
</evidence>
<organism evidence="2 3">
    <name type="scientific">Coemansia reversa (strain ATCC 12441 / NRRL 1564)</name>
    <dbReference type="NCBI Taxonomy" id="763665"/>
    <lineage>
        <taxon>Eukaryota</taxon>
        <taxon>Fungi</taxon>
        <taxon>Fungi incertae sedis</taxon>
        <taxon>Zoopagomycota</taxon>
        <taxon>Kickxellomycotina</taxon>
        <taxon>Kickxellomycetes</taxon>
        <taxon>Kickxellales</taxon>
        <taxon>Kickxellaceae</taxon>
        <taxon>Coemansia</taxon>
    </lineage>
</organism>
<dbReference type="EMBL" id="KZ303497">
    <property type="protein sequence ID" value="PIA16837.1"/>
    <property type="molecule type" value="Genomic_DNA"/>
</dbReference>
<accession>A0A2G5BDQ2</accession>
<feature type="non-terminal residue" evidence="2">
    <location>
        <position position="254"/>
    </location>
</feature>
<dbReference type="OrthoDB" id="5650949at2759"/>
<gene>
    <name evidence="2" type="ORF">COEREDRAFT_7987</name>
</gene>
<evidence type="ECO:0000313" key="3">
    <source>
        <dbReference type="Proteomes" id="UP000242474"/>
    </source>
</evidence>
<feature type="region of interest" description="Disordered" evidence="1">
    <location>
        <begin position="58"/>
        <end position="100"/>
    </location>
</feature>
<evidence type="ECO:0000256" key="1">
    <source>
        <dbReference type="SAM" id="MobiDB-lite"/>
    </source>
</evidence>
<protein>
    <submittedName>
        <fullName evidence="2">Uncharacterized protein</fullName>
    </submittedName>
</protein>
<sequence length="254" mass="27881">MARGDNTTHQSPNINRAKRSANTQREANKENYVSHAENITPIRSRIARNKIDTNGPAIQMNLQDNQTPEDIGSSKTTPSKSRTSQAGAVQAYGTTENERDRERSRYAKYVLKNCAHRDVDEVFGIASPTLGSRKAAAATESIEIIASAMEQLLAGNSPDADSGLPLEDLQQHIPGITEWTNVGLDMRSERPLYGYFSDFVLFVAHCLSASVAEGDLARLVLPVSIYDFKPDDSNDRRRVDVALTTRSANTAVES</sequence>
<name>A0A2G5BDQ2_COERN</name>
<keyword evidence="3" id="KW-1185">Reference proteome</keyword>
<dbReference type="AlphaFoldDB" id="A0A2G5BDQ2"/>
<feature type="compositionally biased region" description="Polar residues" evidence="1">
    <location>
        <begin position="1"/>
        <end position="25"/>
    </location>
</feature>
<feature type="region of interest" description="Disordered" evidence="1">
    <location>
        <begin position="1"/>
        <end position="36"/>
    </location>
</feature>